<protein>
    <submittedName>
        <fullName evidence="1">Uncharacterized protein</fullName>
    </submittedName>
</protein>
<proteinExistence type="predicted"/>
<dbReference type="AlphaFoldDB" id="A0A8H8Z142"/>
<sequence>MWVSVATYVKCQQTLGEIDIPQSFTQKLAAEAQQHIRATISQSLEANNHFLMKPGRNWKNGQTT</sequence>
<name>A0A8H8Z142_9PROT</name>
<gene>
    <name evidence="1" type="ORF">NMYAN_260022</name>
</gene>
<accession>A0A8H8Z142</accession>
<organism evidence="1 2">
    <name type="scientific">Nitrosomonas nitrosa</name>
    <dbReference type="NCBI Taxonomy" id="52442"/>
    <lineage>
        <taxon>Bacteria</taxon>
        <taxon>Pseudomonadati</taxon>
        <taxon>Pseudomonadota</taxon>
        <taxon>Betaproteobacteria</taxon>
        <taxon>Nitrosomonadales</taxon>
        <taxon>Nitrosomonadaceae</taxon>
        <taxon>Nitrosomonas</taxon>
    </lineage>
</organism>
<evidence type="ECO:0000313" key="1">
    <source>
        <dbReference type="EMBL" id="CAE6507659.1"/>
    </source>
</evidence>
<dbReference type="Proteomes" id="UP000601736">
    <property type="component" value="Unassembled WGS sequence"/>
</dbReference>
<evidence type="ECO:0000313" key="2">
    <source>
        <dbReference type="Proteomes" id="UP000601736"/>
    </source>
</evidence>
<comment type="caution">
    <text evidence="1">The sequence shown here is derived from an EMBL/GenBank/DDBJ whole genome shotgun (WGS) entry which is preliminary data.</text>
</comment>
<reference evidence="1" key="1">
    <citation type="submission" date="2021-02" db="EMBL/GenBank/DDBJ databases">
        <authorList>
            <person name="Han P."/>
        </authorList>
    </citation>
    <scope>NUCLEOTIDE SEQUENCE</scope>
    <source>
        <strain evidence="1">Nitrosomonas nitrosa 18-3D</strain>
    </source>
</reference>
<dbReference type="EMBL" id="CAJNAP010000019">
    <property type="protein sequence ID" value="CAE6507659.1"/>
    <property type="molecule type" value="Genomic_DNA"/>
</dbReference>